<dbReference type="Proteomes" id="UP000315995">
    <property type="component" value="Chromosome"/>
</dbReference>
<protein>
    <recommendedName>
        <fullName evidence="3">DUF3892 domain-containing protein</fullName>
    </recommendedName>
</protein>
<accession>A0A5B8Y1G8</accession>
<dbReference type="AlphaFoldDB" id="A0A4Y6PPP3"/>
<dbReference type="OrthoDB" id="9957084at2"/>
<evidence type="ECO:0000313" key="1">
    <source>
        <dbReference type="EMBL" id="QDG50240.1"/>
    </source>
</evidence>
<name>A0A4Y6PPP3_PERCE</name>
<gene>
    <name evidence="1" type="ORF">FIV42_05695</name>
</gene>
<dbReference type="EMBL" id="CP041186">
    <property type="protein sequence ID" value="QDG50240.1"/>
    <property type="molecule type" value="Genomic_DNA"/>
</dbReference>
<organism evidence="1 2">
    <name type="scientific">Persicimonas caeni</name>
    <dbReference type="NCBI Taxonomy" id="2292766"/>
    <lineage>
        <taxon>Bacteria</taxon>
        <taxon>Deltaproteobacteria</taxon>
        <taxon>Bradymonadales</taxon>
        <taxon>Bradymonadaceae</taxon>
        <taxon>Persicimonas</taxon>
    </lineage>
</organism>
<evidence type="ECO:0000313" key="2">
    <source>
        <dbReference type="Proteomes" id="UP000315995"/>
    </source>
</evidence>
<reference evidence="1 2" key="1">
    <citation type="submission" date="2019-06" db="EMBL/GenBank/DDBJ databases">
        <title>Persicimonas caeni gen. nov., sp. nov., a predatory bacterium isolated from solar saltern.</title>
        <authorList>
            <person name="Wang S."/>
        </authorList>
    </citation>
    <scope>NUCLEOTIDE SEQUENCE [LARGE SCALE GENOMIC DNA]</scope>
    <source>
        <strain evidence="1 2">YN101</strain>
    </source>
</reference>
<accession>A0A4Y6PPP3</accession>
<dbReference type="RefSeq" id="WP_141196736.1">
    <property type="nucleotide sequence ID" value="NZ_CP041186.1"/>
</dbReference>
<keyword evidence="2" id="KW-1185">Reference proteome</keyword>
<sequence>MQQLANYIVTHARSGSRPGQLAEFRLLERQGDQFEDRGLLTRAEVIELLDSGERIFAWDYEGEDLGDEVELVRVQGDQFVRIDGQRLRADHLGDLPEPGE</sequence>
<evidence type="ECO:0008006" key="3">
    <source>
        <dbReference type="Google" id="ProtNLM"/>
    </source>
</evidence>
<proteinExistence type="predicted"/>